<evidence type="ECO:0000313" key="1">
    <source>
        <dbReference type="EMBL" id="MCP1339271.1"/>
    </source>
</evidence>
<organism evidence="1 2">
    <name type="scientific">Idiomarina rhizosphaerae</name>
    <dbReference type="NCBI Taxonomy" id="2961572"/>
    <lineage>
        <taxon>Bacteria</taxon>
        <taxon>Pseudomonadati</taxon>
        <taxon>Pseudomonadota</taxon>
        <taxon>Gammaproteobacteria</taxon>
        <taxon>Alteromonadales</taxon>
        <taxon>Idiomarinaceae</taxon>
        <taxon>Idiomarina</taxon>
    </lineage>
</organism>
<dbReference type="Proteomes" id="UP001139474">
    <property type="component" value="Unassembled WGS sequence"/>
</dbReference>
<evidence type="ECO:0000313" key="2">
    <source>
        <dbReference type="Proteomes" id="UP001139474"/>
    </source>
</evidence>
<protein>
    <submittedName>
        <fullName evidence="1">DUF3800 domain-containing protein</fullName>
    </submittedName>
</protein>
<keyword evidence="2" id="KW-1185">Reference proteome</keyword>
<comment type="caution">
    <text evidence="1">The sequence shown here is derived from an EMBL/GenBank/DDBJ whole genome shotgun (WGS) entry which is preliminary data.</text>
</comment>
<dbReference type="RefSeq" id="WP_253618938.1">
    <property type="nucleotide sequence ID" value="NZ_JAMZDE010000006.1"/>
</dbReference>
<dbReference type="InterPro" id="IPR024524">
    <property type="entry name" value="DUF3800"/>
</dbReference>
<sequence>MSRNSQAKRKKKIADKKKKRSAELAIKASESLKIATIFLDESGNTGSNIIDENQPIFTLSGCKFTEQEALRLIELTGSRSPKEAHFKQLKRKKSGQDGMVRLMKHSLINKNRVRVELFHKKFMVTTKIVDLLIEHMMHLKGKDLYLNGANIALSNMWFYCLPTFCGEEPVLKMYKSFVKMIKFQTDEFIEQFYFDVEALNDTCSNDSFKSDIDMILSTRSIIQGALGGIEKEALDPSIPALFSQCLNWGDVHPKGFHIIHDDSQTLEKQKALFAQFMDWTQDTIELGYDRRKFNLPLKGKSLKFSSSEEYAQLQVADIIASSLAYWANGVSKGEEDDYFFLELNKLGLDKLTTRNKIWPTLDVTPKSLGAEYDGGINPADSMAHYLMKARESGE</sequence>
<reference evidence="1" key="1">
    <citation type="submission" date="2022-06" db="EMBL/GenBank/DDBJ databases">
        <title>Idiomarina rhizosphaerae M1R2S28.</title>
        <authorList>
            <person name="Sun J.-Q."/>
            <person name="Li L.-F."/>
        </authorList>
    </citation>
    <scope>NUCLEOTIDE SEQUENCE</scope>
    <source>
        <strain evidence="1">M1R2S28</strain>
    </source>
</reference>
<dbReference type="Pfam" id="PF12686">
    <property type="entry name" value="DUF3800"/>
    <property type="match status" value="1"/>
</dbReference>
<dbReference type="EMBL" id="JAMZDE010000006">
    <property type="protein sequence ID" value="MCP1339271.1"/>
    <property type="molecule type" value="Genomic_DNA"/>
</dbReference>
<dbReference type="AlphaFoldDB" id="A0A9X2JUS8"/>
<proteinExistence type="predicted"/>
<accession>A0A9X2JUS8</accession>
<gene>
    <name evidence="1" type="ORF">NJR55_06650</name>
</gene>
<name>A0A9X2JUS8_9GAMM</name>